<name>A0ABD1N900_9FABA</name>
<proteinExistence type="predicted"/>
<evidence type="ECO:0000256" key="1">
    <source>
        <dbReference type="SAM" id="MobiDB-lite"/>
    </source>
</evidence>
<organism evidence="2 3">
    <name type="scientific">Flemingia macrophylla</name>
    <dbReference type="NCBI Taxonomy" id="520843"/>
    <lineage>
        <taxon>Eukaryota</taxon>
        <taxon>Viridiplantae</taxon>
        <taxon>Streptophyta</taxon>
        <taxon>Embryophyta</taxon>
        <taxon>Tracheophyta</taxon>
        <taxon>Spermatophyta</taxon>
        <taxon>Magnoliopsida</taxon>
        <taxon>eudicotyledons</taxon>
        <taxon>Gunneridae</taxon>
        <taxon>Pentapetalae</taxon>
        <taxon>rosids</taxon>
        <taxon>fabids</taxon>
        <taxon>Fabales</taxon>
        <taxon>Fabaceae</taxon>
        <taxon>Papilionoideae</taxon>
        <taxon>50 kb inversion clade</taxon>
        <taxon>NPAAA clade</taxon>
        <taxon>indigoferoid/millettioid clade</taxon>
        <taxon>Phaseoleae</taxon>
        <taxon>Flemingia</taxon>
    </lineage>
</organism>
<keyword evidence="3" id="KW-1185">Reference proteome</keyword>
<feature type="region of interest" description="Disordered" evidence="1">
    <location>
        <begin position="247"/>
        <end position="271"/>
    </location>
</feature>
<evidence type="ECO:0000313" key="3">
    <source>
        <dbReference type="Proteomes" id="UP001603857"/>
    </source>
</evidence>
<dbReference type="InterPro" id="IPR036259">
    <property type="entry name" value="MFS_trans_sf"/>
</dbReference>
<sequence length="271" mass="30047">MPREIERNQIISTWEGYVNWRNKPALRGRHGGMFAASLVLVAEILESLAYIANASNLVLYLSEHLHMSPSKSANSVTNFMGTAFFLALLGGFLCDALLTTYHVFVISAVIELLILSFRTGDTPKDNTKDKFGVVVPIHKEMMADNHSIEIPGKGVVTSDHESFDSESDADCVQVLENREAPLEDSAGEVGLDKSVLTSDKGKKVVREDNNEQEPQVTRDVERIEEFWVTNESLEDFSDANVHLATEDTKIKPKNRKKGTNVKVKPGDEASL</sequence>
<dbReference type="Gene3D" id="1.20.1250.20">
    <property type="entry name" value="MFS general substrate transporter like domains"/>
    <property type="match status" value="1"/>
</dbReference>
<comment type="caution">
    <text evidence="2">The sequence shown here is derived from an EMBL/GenBank/DDBJ whole genome shotgun (WGS) entry which is preliminary data.</text>
</comment>
<reference evidence="2 3" key="1">
    <citation type="submission" date="2024-08" db="EMBL/GenBank/DDBJ databases">
        <title>Insights into the chromosomal genome structure of Flemingia macrophylla.</title>
        <authorList>
            <person name="Ding Y."/>
            <person name="Zhao Y."/>
            <person name="Bi W."/>
            <person name="Wu M."/>
            <person name="Zhao G."/>
            <person name="Gong Y."/>
            <person name="Li W."/>
            <person name="Zhang P."/>
        </authorList>
    </citation>
    <scope>NUCLEOTIDE SEQUENCE [LARGE SCALE GENOMIC DNA]</scope>
    <source>
        <strain evidence="2">DYQJB</strain>
        <tissue evidence="2">Leaf</tissue>
    </source>
</reference>
<dbReference type="EMBL" id="JBGMDY010000002">
    <property type="protein sequence ID" value="KAL2344534.1"/>
    <property type="molecule type" value="Genomic_DNA"/>
</dbReference>
<accession>A0ABD1N900</accession>
<evidence type="ECO:0000313" key="2">
    <source>
        <dbReference type="EMBL" id="KAL2344534.1"/>
    </source>
</evidence>
<dbReference type="AlphaFoldDB" id="A0ABD1N900"/>
<gene>
    <name evidence="2" type="ORF">Fmac_005819</name>
</gene>
<dbReference type="Proteomes" id="UP001603857">
    <property type="component" value="Unassembled WGS sequence"/>
</dbReference>
<protein>
    <submittedName>
        <fullName evidence="2">Uncharacterized protein</fullName>
    </submittedName>
</protein>
<dbReference type="PANTHER" id="PTHR11654">
    <property type="entry name" value="OLIGOPEPTIDE TRANSPORTER-RELATED"/>
    <property type="match status" value="1"/>
</dbReference>